<dbReference type="Pfam" id="PF07327">
    <property type="entry name" value="Neuroparsin"/>
    <property type="match status" value="1"/>
</dbReference>
<feature type="chain" id="PRO_5043405053" description="Neuroparsin" evidence="1">
    <location>
        <begin position="25"/>
        <end position="98"/>
    </location>
</feature>
<evidence type="ECO:0000313" key="2">
    <source>
        <dbReference type="EMBL" id="CAL4067316.1"/>
    </source>
</evidence>
<sequence length="98" mass="10666">MKTTISFCLVLTLACIFMARISQAAPNCNKNDVHVDPSTCQYGMARDWCRRMVCAKGPGDVCGGRWMQRGTCSTGLYCNCSRCTGCSPLGGCFEAQFC</sequence>
<proteinExistence type="predicted"/>
<dbReference type="AlphaFoldDB" id="A0AAV2PZU8"/>
<dbReference type="EMBL" id="CAXKWB010002636">
    <property type="protein sequence ID" value="CAL4067316.1"/>
    <property type="molecule type" value="Genomic_DNA"/>
</dbReference>
<dbReference type="Proteomes" id="UP001497623">
    <property type="component" value="Unassembled WGS sequence"/>
</dbReference>
<protein>
    <recommendedName>
        <fullName evidence="4">Neuroparsin</fullName>
    </recommendedName>
</protein>
<dbReference type="PROSITE" id="PS51257">
    <property type="entry name" value="PROKAR_LIPOPROTEIN"/>
    <property type="match status" value="1"/>
</dbReference>
<organism evidence="2 3">
    <name type="scientific">Meganyctiphanes norvegica</name>
    <name type="common">Northern krill</name>
    <name type="synonym">Thysanopoda norvegica</name>
    <dbReference type="NCBI Taxonomy" id="48144"/>
    <lineage>
        <taxon>Eukaryota</taxon>
        <taxon>Metazoa</taxon>
        <taxon>Ecdysozoa</taxon>
        <taxon>Arthropoda</taxon>
        <taxon>Crustacea</taxon>
        <taxon>Multicrustacea</taxon>
        <taxon>Malacostraca</taxon>
        <taxon>Eumalacostraca</taxon>
        <taxon>Eucarida</taxon>
        <taxon>Euphausiacea</taxon>
        <taxon>Euphausiidae</taxon>
        <taxon>Meganyctiphanes</taxon>
    </lineage>
</organism>
<reference evidence="2 3" key="1">
    <citation type="submission" date="2024-05" db="EMBL/GenBank/DDBJ databases">
        <authorList>
            <person name="Wallberg A."/>
        </authorList>
    </citation>
    <scope>NUCLEOTIDE SEQUENCE [LARGE SCALE GENOMIC DNA]</scope>
</reference>
<evidence type="ECO:0008006" key="4">
    <source>
        <dbReference type="Google" id="ProtNLM"/>
    </source>
</evidence>
<keyword evidence="3" id="KW-1185">Reference proteome</keyword>
<accession>A0AAV2PZU8</accession>
<keyword evidence="1" id="KW-0732">Signal</keyword>
<dbReference type="InterPro" id="IPR010850">
    <property type="entry name" value="Neuroparsin"/>
</dbReference>
<evidence type="ECO:0000313" key="3">
    <source>
        <dbReference type="Proteomes" id="UP001497623"/>
    </source>
</evidence>
<comment type="caution">
    <text evidence="2">The sequence shown here is derived from an EMBL/GenBank/DDBJ whole genome shotgun (WGS) entry which is preliminary data.</text>
</comment>
<evidence type="ECO:0000256" key="1">
    <source>
        <dbReference type="SAM" id="SignalP"/>
    </source>
</evidence>
<name>A0AAV2PZU8_MEGNR</name>
<feature type="signal peptide" evidence="1">
    <location>
        <begin position="1"/>
        <end position="24"/>
    </location>
</feature>
<dbReference type="Gene3D" id="4.10.40.20">
    <property type="match status" value="1"/>
</dbReference>
<gene>
    <name evidence="2" type="ORF">MNOR_LOCUS6392</name>
</gene>